<dbReference type="Pfam" id="PF04107">
    <property type="entry name" value="GCS2"/>
    <property type="match status" value="1"/>
</dbReference>
<dbReference type="SUPFAM" id="SSF55931">
    <property type="entry name" value="Glutamine synthetase/guanido kinase"/>
    <property type="match status" value="1"/>
</dbReference>
<comment type="catalytic activity">
    <reaction evidence="1">
        <text>L-cysteine + L-glutamate + ATP = gamma-L-glutamyl-L-cysteine + ADP + phosphate + H(+)</text>
        <dbReference type="Rhea" id="RHEA:13285"/>
        <dbReference type="ChEBI" id="CHEBI:15378"/>
        <dbReference type="ChEBI" id="CHEBI:29985"/>
        <dbReference type="ChEBI" id="CHEBI:30616"/>
        <dbReference type="ChEBI" id="CHEBI:35235"/>
        <dbReference type="ChEBI" id="CHEBI:43474"/>
        <dbReference type="ChEBI" id="CHEBI:58173"/>
        <dbReference type="ChEBI" id="CHEBI:456216"/>
        <dbReference type="EC" id="6.3.2.2"/>
    </reaction>
</comment>
<sequence>MGEKVVAGHFDLSDRQRYREKLQKCLTGLERLLREKRFDRPKNLMGVEIELNLAGPDGMPKMLNGQVLERIASRDFQTELAMFNLEVNIAPHRLGGRVFDRLAEELRTSFAYAHRKAGEVDAGIVMIGILPTLGRDDLVSANLSEVDRYTLLNDQIVAARGEDFRLDIEGVEHLLCTTESIVPEAACTSVQLHLQVTPARFADVWNAAQVATAAQIAVGANSPFLFGRELWRESRPPLFLQSTDTRPPELQAQGVRPRTWFGERWITSAYELFEENLRYFPALLPICDEEEPLDVIAAGGTPSLAELVLHNGTIYRWNRPVYGIADGVPHLRVENRVLPAGPTITDVIANAAFYYGLVRALAEESRPVWTRLPFAVAEANFDAACRYGIDARFVWPRRGRYGGTGVVDAVTLIRDELLPLAAAGLDAWGVEAADRDLYLGVIEERCRRRVNGASWQAATFHRALEQGLTREAALAATTRRYAELMHGGEPVHTWPVGLPERVAPLGFADLG</sequence>
<dbReference type="PANTHER" id="PTHR36510">
    <property type="entry name" value="GLUTAMATE--CYSTEINE LIGASE 2-RELATED"/>
    <property type="match status" value="1"/>
</dbReference>
<dbReference type="InterPro" id="IPR050141">
    <property type="entry name" value="GCL_type2/YbdK_subfam"/>
</dbReference>
<reference evidence="2" key="1">
    <citation type="journal article" date="2014" name="Int. J. Syst. Evol. Microbiol.">
        <title>Complete genome sequence of Corynebacterium casei LMG S-19264T (=DSM 44701T), isolated from a smear-ripened cheese.</title>
        <authorList>
            <consortium name="US DOE Joint Genome Institute (JGI-PGF)"/>
            <person name="Walter F."/>
            <person name="Albersmeier A."/>
            <person name="Kalinowski J."/>
            <person name="Ruckert C."/>
        </authorList>
    </citation>
    <scope>NUCLEOTIDE SEQUENCE</scope>
    <source>
        <strain evidence="2">JCM 4714</strain>
    </source>
</reference>
<proteinExistence type="predicted"/>
<dbReference type="InterPro" id="IPR006336">
    <property type="entry name" value="GCS2"/>
</dbReference>
<keyword evidence="3" id="KW-1185">Reference proteome</keyword>
<gene>
    <name evidence="2" type="ORF">GCM10010339_61590</name>
</gene>
<dbReference type="InterPro" id="IPR014746">
    <property type="entry name" value="Gln_synth/guanido_kin_cat_dom"/>
</dbReference>
<dbReference type="Proteomes" id="UP000655443">
    <property type="component" value="Unassembled WGS sequence"/>
</dbReference>
<dbReference type="AlphaFoldDB" id="A0A918YNT8"/>
<evidence type="ECO:0000313" key="3">
    <source>
        <dbReference type="Proteomes" id="UP000655443"/>
    </source>
</evidence>
<dbReference type="PANTHER" id="PTHR36510:SF3">
    <property type="entry name" value="CONSERVED PROTEIN"/>
    <property type="match status" value="1"/>
</dbReference>
<dbReference type="EMBL" id="BMVG01000019">
    <property type="protein sequence ID" value="GHE09388.1"/>
    <property type="molecule type" value="Genomic_DNA"/>
</dbReference>
<dbReference type="GO" id="GO:0016879">
    <property type="term" value="F:ligase activity, forming carbon-nitrogen bonds"/>
    <property type="evidence" value="ECO:0007669"/>
    <property type="project" value="TreeGrafter"/>
</dbReference>
<reference evidence="2" key="2">
    <citation type="submission" date="2020-09" db="EMBL/GenBank/DDBJ databases">
        <authorList>
            <person name="Sun Q."/>
            <person name="Ohkuma M."/>
        </authorList>
    </citation>
    <scope>NUCLEOTIDE SEQUENCE</scope>
    <source>
        <strain evidence="2">JCM 4714</strain>
    </source>
</reference>
<name>A0A918YNT8_9ACTN</name>
<evidence type="ECO:0008006" key="4">
    <source>
        <dbReference type="Google" id="ProtNLM"/>
    </source>
</evidence>
<dbReference type="RefSeq" id="WP_189956891.1">
    <property type="nucleotide sequence ID" value="NZ_BMVG01000019.1"/>
</dbReference>
<protein>
    <recommendedName>
        <fullName evidence="4">Glutamate--cysteine ligase</fullName>
    </recommendedName>
</protein>
<dbReference type="Gene3D" id="3.30.590.20">
    <property type="match status" value="1"/>
</dbReference>
<comment type="caution">
    <text evidence="2">The sequence shown here is derived from an EMBL/GenBank/DDBJ whole genome shotgun (WGS) entry which is preliminary data.</text>
</comment>
<evidence type="ECO:0000313" key="2">
    <source>
        <dbReference type="EMBL" id="GHE09388.1"/>
    </source>
</evidence>
<evidence type="ECO:0000256" key="1">
    <source>
        <dbReference type="ARBA" id="ARBA00048819"/>
    </source>
</evidence>
<dbReference type="PIRSF" id="PIRSF012666">
    <property type="entry name" value="UCP012666"/>
    <property type="match status" value="1"/>
</dbReference>
<dbReference type="InterPro" id="IPR016602">
    <property type="entry name" value="UCP012666"/>
</dbReference>
<organism evidence="2 3">
    <name type="scientific">Streptomyces alanosinicus</name>
    <dbReference type="NCBI Taxonomy" id="68171"/>
    <lineage>
        <taxon>Bacteria</taxon>
        <taxon>Bacillati</taxon>
        <taxon>Actinomycetota</taxon>
        <taxon>Actinomycetes</taxon>
        <taxon>Kitasatosporales</taxon>
        <taxon>Streptomycetaceae</taxon>
        <taxon>Streptomyces</taxon>
    </lineage>
</organism>
<accession>A0A918YNT8</accession>